<evidence type="ECO:0000256" key="6">
    <source>
        <dbReference type="SAM" id="Phobius"/>
    </source>
</evidence>
<evidence type="ECO:0000256" key="5">
    <source>
        <dbReference type="SAM" id="MobiDB-lite"/>
    </source>
</evidence>
<dbReference type="GO" id="GO:0004222">
    <property type="term" value="F:metalloendopeptidase activity"/>
    <property type="evidence" value="ECO:0007669"/>
    <property type="project" value="InterPro"/>
</dbReference>
<feature type="domain" description="Peptidase M12B" evidence="8">
    <location>
        <begin position="179"/>
        <end position="415"/>
    </location>
</feature>
<feature type="binding site" evidence="4">
    <location>
        <position position="358"/>
    </location>
    <ligand>
        <name>Zn(2+)</name>
        <dbReference type="ChEBI" id="CHEBI:29105"/>
        <note>catalytic</note>
    </ligand>
</feature>
<dbReference type="GO" id="GO:0005886">
    <property type="term" value="C:plasma membrane"/>
    <property type="evidence" value="ECO:0007669"/>
    <property type="project" value="TreeGrafter"/>
</dbReference>
<name>A0AAU9X7D7_9CNID</name>
<dbReference type="InterPro" id="IPR051489">
    <property type="entry name" value="ADAM_Metalloproteinase"/>
</dbReference>
<comment type="caution">
    <text evidence="4">Lacks conserved residue(s) required for the propagation of feature annotation.</text>
</comment>
<feature type="active site" evidence="4">
    <location>
        <position position="349"/>
    </location>
</feature>
<keyword evidence="6" id="KW-1133">Transmembrane helix</keyword>
<evidence type="ECO:0000259" key="8">
    <source>
        <dbReference type="PROSITE" id="PS50215"/>
    </source>
</evidence>
<feature type="region of interest" description="Disordered" evidence="5">
    <location>
        <begin position="683"/>
        <end position="711"/>
    </location>
</feature>
<keyword evidence="3" id="KW-0165">Cleavage on pair of basic residues</keyword>
<dbReference type="Gene3D" id="4.10.70.10">
    <property type="entry name" value="Disintegrin domain"/>
    <property type="match status" value="1"/>
</dbReference>
<accession>A0AAU9X7D7</accession>
<keyword evidence="10" id="KW-1185">Reference proteome</keyword>
<dbReference type="PANTHER" id="PTHR45702:SF2">
    <property type="entry name" value="KUZBANIAN, ISOFORM A"/>
    <property type="match status" value="1"/>
</dbReference>
<protein>
    <recommendedName>
        <fullName evidence="2">ADAM10 endopeptidase</fullName>
        <ecNumber evidence="2">3.4.24.81</ecNumber>
    </recommendedName>
</protein>
<dbReference type="SMART" id="SM00050">
    <property type="entry name" value="DISIN"/>
    <property type="match status" value="1"/>
</dbReference>
<dbReference type="GO" id="GO:0007219">
    <property type="term" value="P:Notch signaling pathway"/>
    <property type="evidence" value="ECO:0007669"/>
    <property type="project" value="TreeGrafter"/>
</dbReference>
<evidence type="ECO:0000313" key="9">
    <source>
        <dbReference type="EMBL" id="CAH3138926.1"/>
    </source>
</evidence>
<dbReference type="GO" id="GO:0046872">
    <property type="term" value="F:metal ion binding"/>
    <property type="evidence" value="ECO:0007669"/>
    <property type="project" value="UniProtKB-KW"/>
</dbReference>
<feature type="binding site" evidence="4">
    <location>
        <position position="352"/>
    </location>
    <ligand>
        <name>Zn(2+)</name>
        <dbReference type="ChEBI" id="CHEBI:29105"/>
        <note>catalytic</note>
    </ligand>
</feature>
<dbReference type="Pfam" id="PF21299">
    <property type="entry name" value="ADAM10_Cys-rich"/>
    <property type="match status" value="1"/>
</dbReference>
<dbReference type="AlphaFoldDB" id="A0AAU9X7D7"/>
<evidence type="ECO:0000256" key="3">
    <source>
        <dbReference type="ARBA" id="ARBA00022685"/>
    </source>
</evidence>
<sequence length="754" mass="83591">IIAQNVRYYEAIDYDATDVHKQHLEVLNSSKNSAVAINFWAFQRNFQLSLNQHQRLFTKTAKFRVLTQSSERTSDYDPRTAYTGTVKGDANSFVMGHLINGRFDGSFFAFGETFHLEPIERYTHFKTSFHSIIFPTTSVKINFSKIERKMARFKDLKKLKSQVTSKRVRHSDPSSSNLNTCTVYLAADHTFFKEVGSGSERVTVAEMVYHVAMADKIFRGTDFNQDGGPGDGIGFVVAAVTVFKDAQAEGSLESPEDISMMSYLIKWSEIDHDDYCLALLFTNRDFPGGALGLAWIADSDHMSSGGICSTRMFFDEKEEAMYLNTAVVTLLNYGARVPRKVSVITVAHELGHGFGSEHDPATAQCSPGGKVGNFIMYPKATDGNEPNNYLFSSCSKHDMSSIISFRGPQCFIAHNNGSYCGNKIVEENEDCDCGSPEECPIVDKCCVARNDALKVPGCTIQPGKQCSNMAGKCCTEDCTFISASQGLVCQAETECKLCSSTFPTGQNGRCPQAELKPYNVTCNAGSNTCQEGACIGSICALYGTNECECHQNREEMCHVCCNSSYGVCISAQHFLGRVIVKRPGSTCKRHQGYCDTYSLCVTVDSEDQINTLRDAFKRFFSKETTSDLWSWIKREWYYVVVIIVGICLIVILLKFTSHGGTPLLSAERRAVLRNIARNHLANQHTRTRQLSDDEFQDTTEGGDLGDGSSSSLQQHLQSLFPEATSRDLQEAIRVCSSEQDVINHLLSQGNTLKT</sequence>
<dbReference type="PANTHER" id="PTHR45702">
    <property type="entry name" value="ADAM10/ADAM17 METALLOPEPTIDASE FAMILY MEMBER"/>
    <property type="match status" value="1"/>
</dbReference>
<dbReference type="InterPro" id="IPR036436">
    <property type="entry name" value="Disintegrin_dom_sf"/>
</dbReference>
<reference evidence="9 10" key="1">
    <citation type="submission" date="2022-05" db="EMBL/GenBank/DDBJ databases">
        <authorList>
            <consortium name="Genoscope - CEA"/>
            <person name="William W."/>
        </authorList>
    </citation>
    <scope>NUCLEOTIDE SEQUENCE [LARGE SCALE GENOMIC DNA]</scope>
</reference>
<organism evidence="9 10">
    <name type="scientific">Pocillopora meandrina</name>
    <dbReference type="NCBI Taxonomy" id="46732"/>
    <lineage>
        <taxon>Eukaryota</taxon>
        <taxon>Metazoa</taxon>
        <taxon>Cnidaria</taxon>
        <taxon>Anthozoa</taxon>
        <taxon>Hexacorallia</taxon>
        <taxon>Scleractinia</taxon>
        <taxon>Astrocoeniina</taxon>
        <taxon>Pocilloporidae</taxon>
        <taxon>Pocillopora</taxon>
    </lineage>
</organism>
<feature type="binding site" evidence="4">
    <location>
        <position position="348"/>
    </location>
    <ligand>
        <name>Zn(2+)</name>
        <dbReference type="ChEBI" id="CHEBI:29105"/>
        <note>catalytic</note>
    </ligand>
</feature>
<dbReference type="InterPro" id="IPR001762">
    <property type="entry name" value="Disintegrin_dom"/>
</dbReference>
<keyword evidence="6" id="KW-0472">Membrane</keyword>
<keyword evidence="4" id="KW-0479">Metal-binding</keyword>
<gene>
    <name evidence="9" type="ORF">PMEA_00018667</name>
</gene>
<dbReference type="Gene3D" id="3.40.390.10">
    <property type="entry name" value="Collagenase (Catalytic Domain)"/>
    <property type="match status" value="1"/>
</dbReference>
<feature type="domain" description="Disintegrin" evidence="7">
    <location>
        <begin position="417"/>
        <end position="518"/>
    </location>
</feature>
<keyword evidence="6" id="KW-0812">Transmembrane</keyword>
<evidence type="ECO:0000256" key="4">
    <source>
        <dbReference type="PROSITE-ProRule" id="PRU00276"/>
    </source>
</evidence>
<dbReference type="PROSITE" id="PS50215">
    <property type="entry name" value="ADAM_MEPRO"/>
    <property type="match status" value="1"/>
</dbReference>
<dbReference type="SUPFAM" id="SSF55486">
    <property type="entry name" value="Metalloproteases ('zincins'), catalytic domain"/>
    <property type="match status" value="1"/>
</dbReference>
<dbReference type="Proteomes" id="UP001159428">
    <property type="component" value="Unassembled WGS sequence"/>
</dbReference>
<dbReference type="PROSITE" id="PS50214">
    <property type="entry name" value="DISINTEGRIN_2"/>
    <property type="match status" value="1"/>
</dbReference>
<dbReference type="Pfam" id="PF13688">
    <property type="entry name" value="Reprolysin_5"/>
    <property type="match status" value="1"/>
</dbReference>
<evidence type="ECO:0000313" key="10">
    <source>
        <dbReference type="Proteomes" id="UP001159428"/>
    </source>
</evidence>
<dbReference type="EC" id="3.4.24.81" evidence="2"/>
<keyword evidence="4" id="KW-0862">Zinc</keyword>
<evidence type="ECO:0000256" key="2">
    <source>
        <dbReference type="ARBA" id="ARBA00012332"/>
    </source>
</evidence>
<dbReference type="InterPro" id="IPR001590">
    <property type="entry name" value="Peptidase_M12B"/>
</dbReference>
<dbReference type="InterPro" id="IPR024079">
    <property type="entry name" value="MetalloPept_cat_dom_sf"/>
</dbReference>
<feature type="non-terminal residue" evidence="9">
    <location>
        <position position="1"/>
    </location>
</feature>
<proteinExistence type="predicted"/>
<dbReference type="GO" id="GO:0006509">
    <property type="term" value="P:membrane protein ectodomain proteolysis"/>
    <property type="evidence" value="ECO:0007669"/>
    <property type="project" value="TreeGrafter"/>
</dbReference>
<comment type="caution">
    <text evidence="9">The sequence shown here is derived from an EMBL/GenBank/DDBJ whole genome shotgun (WGS) entry which is preliminary data.</text>
</comment>
<comment type="catalytic activity">
    <reaction evidence="1">
        <text>Endopeptidase of broad specificity.</text>
        <dbReference type="EC" id="3.4.24.81"/>
    </reaction>
</comment>
<evidence type="ECO:0000256" key="1">
    <source>
        <dbReference type="ARBA" id="ARBA00001809"/>
    </source>
</evidence>
<dbReference type="EMBL" id="CALNXJ010000032">
    <property type="protein sequence ID" value="CAH3138926.1"/>
    <property type="molecule type" value="Genomic_DNA"/>
</dbReference>
<evidence type="ECO:0000259" key="7">
    <source>
        <dbReference type="PROSITE" id="PS50214"/>
    </source>
</evidence>
<dbReference type="InterPro" id="IPR049038">
    <property type="entry name" value="ADAM10_Cys-rich"/>
</dbReference>
<feature type="transmembrane region" description="Helical" evidence="6">
    <location>
        <begin position="636"/>
        <end position="655"/>
    </location>
</feature>